<name>A0A8S5LAM0_9CAUD</name>
<protein>
    <submittedName>
        <fullName evidence="1">Uncharacterized protein</fullName>
    </submittedName>
</protein>
<accession>A0A8S5LAM0</accession>
<sequence>MYTLNPNVYKMCTNAFFQCVHIKIVHISKS</sequence>
<dbReference type="EMBL" id="BK014664">
    <property type="protein sequence ID" value="DAD66911.1"/>
    <property type="molecule type" value="Genomic_DNA"/>
</dbReference>
<reference evidence="1" key="1">
    <citation type="journal article" date="2021" name="Proc. Natl. Acad. Sci. U.S.A.">
        <title>A Catalog of Tens of Thousands of Viruses from Human Metagenomes Reveals Hidden Associations with Chronic Diseases.</title>
        <authorList>
            <person name="Tisza M.J."/>
            <person name="Buck C.B."/>
        </authorList>
    </citation>
    <scope>NUCLEOTIDE SEQUENCE</scope>
    <source>
        <strain evidence="1">Ctv2R2</strain>
    </source>
</reference>
<evidence type="ECO:0000313" key="1">
    <source>
        <dbReference type="EMBL" id="DAD66911.1"/>
    </source>
</evidence>
<organism evidence="1">
    <name type="scientific">Siphoviridae sp. ctv2R2</name>
    <dbReference type="NCBI Taxonomy" id="2823609"/>
    <lineage>
        <taxon>Viruses</taxon>
        <taxon>Duplodnaviria</taxon>
        <taxon>Heunggongvirae</taxon>
        <taxon>Uroviricota</taxon>
        <taxon>Caudoviricetes</taxon>
    </lineage>
</organism>
<proteinExistence type="predicted"/>